<dbReference type="EMBL" id="LAZR01030279">
    <property type="protein sequence ID" value="KKL57104.1"/>
    <property type="molecule type" value="Genomic_DNA"/>
</dbReference>
<dbReference type="InterPro" id="IPR000644">
    <property type="entry name" value="CBS_dom"/>
</dbReference>
<name>A0A0F9D688_9ZZZZ</name>
<dbReference type="PANTHER" id="PTHR43080:SF2">
    <property type="entry name" value="CBS DOMAIN-CONTAINING PROTEIN"/>
    <property type="match status" value="1"/>
</dbReference>
<feature type="domain" description="CBS" evidence="2">
    <location>
        <begin position="9"/>
        <end position="67"/>
    </location>
</feature>
<feature type="domain" description="CBS" evidence="2">
    <location>
        <begin position="76"/>
        <end position="119"/>
    </location>
</feature>
<reference evidence="3" key="1">
    <citation type="journal article" date="2015" name="Nature">
        <title>Complex archaea that bridge the gap between prokaryotes and eukaryotes.</title>
        <authorList>
            <person name="Spang A."/>
            <person name="Saw J.H."/>
            <person name="Jorgensen S.L."/>
            <person name="Zaremba-Niedzwiedzka K."/>
            <person name="Martijn J."/>
            <person name="Lind A.E."/>
            <person name="van Eijk R."/>
            <person name="Schleper C."/>
            <person name="Guy L."/>
            <person name="Ettema T.J."/>
        </authorList>
    </citation>
    <scope>NUCLEOTIDE SEQUENCE</scope>
</reference>
<proteinExistence type="predicted"/>
<comment type="caution">
    <text evidence="3">The sequence shown here is derived from an EMBL/GenBank/DDBJ whole genome shotgun (WGS) entry which is preliminary data.</text>
</comment>
<dbReference type="PROSITE" id="PS51371">
    <property type="entry name" value="CBS"/>
    <property type="match status" value="2"/>
</dbReference>
<dbReference type="AlphaFoldDB" id="A0A0F9D688"/>
<dbReference type="Gene3D" id="3.10.580.10">
    <property type="entry name" value="CBS-domain"/>
    <property type="match status" value="1"/>
</dbReference>
<dbReference type="InterPro" id="IPR051257">
    <property type="entry name" value="Diverse_CBS-Domain"/>
</dbReference>
<protein>
    <recommendedName>
        <fullName evidence="2">CBS domain-containing protein</fullName>
    </recommendedName>
</protein>
<evidence type="ECO:0000313" key="3">
    <source>
        <dbReference type="EMBL" id="KKL57104.1"/>
    </source>
</evidence>
<sequence length="119" mass="12908">MITVEQILMMKGPDVIVAASTSTVLEASKMMAEANVGSVIIRNNKEVLGIFTERDLLRRVVAHRKDPCSLPVSDVMSSPIKSCRLGDDIQKCAKILSDGHIRHLAVIEDGSLIGIIGLR</sequence>
<evidence type="ECO:0000256" key="1">
    <source>
        <dbReference type="ARBA" id="ARBA00023122"/>
    </source>
</evidence>
<dbReference type="SMART" id="SM00116">
    <property type="entry name" value="CBS"/>
    <property type="match status" value="2"/>
</dbReference>
<dbReference type="Pfam" id="PF00571">
    <property type="entry name" value="CBS"/>
    <property type="match status" value="2"/>
</dbReference>
<evidence type="ECO:0000259" key="2">
    <source>
        <dbReference type="PROSITE" id="PS51371"/>
    </source>
</evidence>
<dbReference type="InterPro" id="IPR046342">
    <property type="entry name" value="CBS_dom_sf"/>
</dbReference>
<accession>A0A0F9D688</accession>
<dbReference type="SUPFAM" id="SSF54631">
    <property type="entry name" value="CBS-domain pair"/>
    <property type="match status" value="1"/>
</dbReference>
<feature type="non-terminal residue" evidence="3">
    <location>
        <position position="119"/>
    </location>
</feature>
<keyword evidence="1" id="KW-0129">CBS domain</keyword>
<dbReference type="PANTHER" id="PTHR43080">
    <property type="entry name" value="CBS DOMAIN-CONTAINING PROTEIN CBSX3, MITOCHONDRIAL"/>
    <property type="match status" value="1"/>
</dbReference>
<gene>
    <name evidence="3" type="ORF">LCGC14_2238730</name>
</gene>
<organism evidence="3">
    <name type="scientific">marine sediment metagenome</name>
    <dbReference type="NCBI Taxonomy" id="412755"/>
    <lineage>
        <taxon>unclassified sequences</taxon>
        <taxon>metagenomes</taxon>
        <taxon>ecological metagenomes</taxon>
    </lineage>
</organism>